<keyword evidence="3" id="KW-0418">Kinase</keyword>
<keyword evidence="1" id="KW-0808">Transferase</keyword>
<evidence type="ECO:0000256" key="6">
    <source>
        <dbReference type="PROSITE-ProRule" id="PRU10141"/>
    </source>
</evidence>
<comment type="similarity">
    <text evidence="5">Belongs to the protein kinase superfamily. Ser/Thr protein kinase family. GCN2 subfamily.</text>
</comment>
<feature type="compositionally biased region" description="Acidic residues" evidence="7">
    <location>
        <begin position="845"/>
        <end position="854"/>
    </location>
</feature>
<keyword evidence="8" id="KW-1133">Transmembrane helix</keyword>
<protein>
    <recommendedName>
        <fullName evidence="9">Protein kinase domain-containing protein</fullName>
    </recommendedName>
</protein>
<keyword evidence="4 6" id="KW-0067">ATP-binding</keyword>
<dbReference type="InterPro" id="IPR000719">
    <property type="entry name" value="Prot_kinase_dom"/>
</dbReference>
<reference evidence="10" key="1">
    <citation type="submission" date="2022-03" db="EMBL/GenBank/DDBJ databases">
        <title>Draft genome sequence of Aduncisulcus paluster, a free-living microaerophilic Fornicata.</title>
        <authorList>
            <person name="Yuyama I."/>
            <person name="Kume K."/>
            <person name="Tamura T."/>
            <person name="Inagaki Y."/>
            <person name="Hashimoto T."/>
        </authorList>
    </citation>
    <scope>NUCLEOTIDE SEQUENCE</scope>
    <source>
        <strain evidence="10">NY0171</strain>
    </source>
</reference>
<evidence type="ECO:0000256" key="3">
    <source>
        <dbReference type="ARBA" id="ARBA00022777"/>
    </source>
</evidence>
<dbReference type="InterPro" id="IPR008271">
    <property type="entry name" value="Ser/Thr_kinase_AS"/>
</dbReference>
<dbReference type="PROSITE" id="PS00107">
    <property type="entry name" value="PROTEIN_KINASE_ATP"/>
    <property type="match status" value="1"/>
</dbReference>
<evidence type="ECO:0000256" key="5">
    <source>
        <dbReference type="ARBA" id="ARBA00037982"/>
    </source>
</evidence>
<feature type="domain" description="Protein kinase" evidence="9">
    <location>
        <begin position="736"/>
        <end position="1084"/>
    </location>
</feature>
<feature type="transmembrane region" description="Helical" evidence="8">
    <location>
        <begin position="408"/>
        <end position="428"/>
    </location>
</feature>
<proteinExistence type="inferred from homology"/>
<feature type="transmembrane region" description="Helical" evidence="8">
    <location>
        <begin position="121"/>
        <end position="140"/>
    </location>
</feature>
<feature type="compositionally biased region" description="Low complexity" evidence="7">
    <location>
        <begin position="855"/>
        <end position="869"/>
    </location>
</feature>
<gene>
    <name evidence="10" type="ORF">ADUPG1_006481</name>
</gene>
<feature type="region of interest" description="Disordered" evidence="7">
    <location>
        <begin position="572"/>
        <end position="728"/>
    </location>
</feature>
<dbReference type="PROSITE" id="PS00108">
    <property type="entry name" value="PROTEIN_KINASE_ST"/>
    <property type="match status" value="1"/>
</dbReference>
<feature type="transmembrane region" description="Helical" evidence="8">
    <location>
        <begin position="202"/>
        <end position="224"/>
    </location>
</feature>
<evidence type="ECO:0000256" key="4">
    <source>
        <dbReference type="ARBA" id="ARBA00022840"/>
    </source>
</evidence>
<feature type="region of interest" description="Disordered" evidence="7">
    <location>
        <begin position="841"/>
        <end position="876"/>
    </location>
</feature>
<keyword evidence="11" id="KW-1185">Reference proteome</keyword>
<dbReference type="PANTHER" id="PTHR11042">
    <property type="entry name" value="EUKARYOTIC TRANSLATION INITIATION FACTOR 2-ALPHA KINASE EIF2-ALPHA KINASE -RELATED"/>
    <property type="match status" value="1"/>
</dbReference>
<dbReference type="SMART" id="SM00220">
    <property type="entry name" value="S_TKc"/>
    <property type="match status" value="1"/>
</dbReference>
<dbReference type="Gene3D" id="1.10.510.10">
    <property type="entry name" value="Transferase(Phosphotransferase) domain 1"/>
    <property type="match status" value="2"/>
</dbReference>
<feature type="transmembrane region" description="Helical" evidence="8">
    <location>
        <begin position="481"/>
        <end position="504"/>
    </location>
</feature>
<feature type="transmembrane region" description="Helical" evidence="8">
    <location>
        <begin position="511"/>
        <end position="532"/>
    </location>
</feature>
<feature type="transmembrane region" description="Helical" evidence="8">
    <location>
        <begin position="97"/>
        <end position="115"/>
    </location>
</feature>
<feature type="transmembrane region" description="Helical" evidence="8">
    <location>
        <begin position="272"/>
        <end position="291"/>
    </location>
</feature>
<dbReference type="Pfam" id="PF00069">
    <property type="entry name" value="Pkinase"/>
    <property type="match status" value="1"/>
</dbReference>
<accession>A0ABQ5KIG1</accession>
<organism evidence="10 11">
    <name type="scientific">Aduncisulcus paluster</name>
    <dbReference type="NCBI Taxonomy" id="2918883"/>
    <lineage>
        <taxon>Eukaryota</taxon>
        <taxon>Metamonada</taxon>
        <taxon>Carpediemonas-like organisms</taxon>
        <taxon>Aduncisulcus</taxon>
    </lineage>
</organism>
<dbReference type="EMBL" id="BQXS01009967">
    <property type="protein sequence ID" value="GKT32297.1"/>
    <property type="molecule type" value="Genomic_DNA"/>
</dbReference>
<feature type="transmembrane region" description="Helical" evidence="8">
    <location>
        <begin position="303"/>
        <end position="322"/>
    </location>
</feature>
<feature type="region of interest" description="Disordered" evidence="7">
    <location>
        <begin position="61"/>
        <end position="81"/>
    </location>
</feature>
<name>A0ABQ5KIG1_9EUKA</name>
<feature type="compositionally biased region" description="Low complexity" evidence="7">
    <location>
        <begin position="624"/>
        <end position="640"/>
    </location>
</feature>
<keyword evidence="8" id="KW-0812">Transmembrane</keyword>
<evidence type="ECO:0000256" key="8">
    <source>
        <dbReference type="SAM" id="Phobius"/>
    </source>
</evidence>
<sequence length="1115" mass="124846">MFDKSHLYDNFHYNSSELQHRRAHPRGIHPLEDPNLNPQYDKDIAHSLDNNQPVAYNIDEISSKSSDNPKNKPGESNLSPSIHLNNSDGKLVIKKGFGWLIILIGLIMFYCLVVLEDLIAVAIFYYFDGMLFSMFLWYYIHNCSDRGDYCIWAGFGIAVACVGFVLSFIVIVYNKVNYKQSDGTPLVAGSFLILGFNTLPAWTLNFALILIPIMIWVVIIVVILKDTFVEEEILFSAVFIVNIIIALCIVAGDGYIRNARSSGGDDRGMLEIYIGMSIGLLLITVFFQIWSSKLWDEWDHRNIGWFFMVLFLILSYLCLYFKRVLKDRCAATVIATYTLLGIFFGMNSFIWCIRIHSSSSIDWNSFGSPLFIFFNLGFILLCICNILVNISNPSSSFFGTGREIVNNIIFASFFTILLVIGISCALKGEDSLVDLFGENFFLTAITPICAFVWPLFYGISMGTNMYYLGYSTVPYPNYFEYIFLGLLCLSWVCFILMVCGWRVYSEKYPPILLLLNFLSLACTFFVIALWLTTDIKGMYIFLGISGGWLFLFLLLLILCLVKDHRNGNGFSKTNRSTTSMLSSGLPYITPSKTDIQISEPSEPSESSKHWEPSEPSESPKPIEPSDSLEPIEPSEPIDSSESSKHSTPPDSPIYSEHSNLSDHIILPNVPNPLEQMSDASEPLEPSDSSEVPKPPEDPIDLSDSPIPFPLEPALSVNPPKLPKSSKQYTLDDPQGIEPLCIIGQGGFGEVLLVEIPDVQEPCIFKKMLRQADKKLIKECKKEFSTLRKLYEQCSERIPKPEYIFNFLDDSFTGVFGFSMEFCRGGNISEFAREWCVAGKDGSGESGDESEDSDSDSSSSSSSSSSSDSGGPDDRAILSSYDPLRMGSICVATIECLDDIFTAMHVKKRKFTHRDIKPENFLVRINPETDECKVVLGDLGLAKLQNSLSKSSEMNKTVCGTLVYNAPEALEGHHDESSDAYSLGMTIFALFNGSPPFLGMPIFRSAGNDSTAIHLCLMEVLGARDPMIPGIDHCPMFLNLKKTAYGKKVFECLKEVYNMLVMIDPEDRMTIHDARLKVQSIKRYLPVFGDGIKCPSIKSIIEHRLKKNDEDTGSIL</sequence>
<dbReference type="InterPro" id="IPR050339">
    <property type="entry name" value="CC_SR_Kinase"/>
</dbReference>
<keyword evidence="8" id="KW-0472">Membrane</keyword>
<comment type="caution">
    <text evidence="10">The sequence shown here is derived from an EMBL/GenBank/DDBJ whole genome shotgun (WGS) entry which is preliminary data.</text>
</comment>
<dbReference type="PROSITE" id="PS50011">
    <property type="entry name" value="PROTEIN_KINASE_DOM"/>
    <property type="match status" value="1"/>
</dbReference>
<evidence type="ECO:0000256" key="7">
    <source>
        <dbReference type="SAM" id="MobiDB-lite"/>
    </source>
</evidence>
<dbReference type="Proteomes" id="UP001057375">
    <property type="component" value="Unassembled WGS sequence"/>
</dbReference>
<feature type="binding site" evidence="6">
    <location>
        <position position="765"/>
    </location>
    <ligand>
        <name>ATP</name>
        <dbReference type="ChEBI" id="CHEBI:30616"/>
    </ligand>
</feature>
<feature type="compositionally biased region" description="Polar residues" evidence="7">
    <location>
        <begin position="572"/>
        <end position="582"/>
    </location>
</feature>
<evidence type="ECO:0000313" key="10">
    <source>
        <dbReference type="EMBL" id="GKT32297.1"/>
    </source>
</evidence>
<dbReference type="InterPro" id="IPR011009">
    <property type="entry name" value="Kinase-like_dom_sf"/>
</dbReference>
<feature type="transmembrane region" description="Helical" evidence="8">
    <location>
        <begin position="538"/>
        <end position="561"/>
    </location>
</feature>
<feature type="transmembrane region" description="Helical" evidence="8">
    <location>
        <begin position="233"/>
        <end position="252"/>
    </location>
</feature>
<feature type="transmembrane region" description="Helical" evidence="8">
    <location>
        <begin position="334"/>
        <end position="353"/>
    </location>
</feature>
<dbReference type="SUPFAM" id="SSF56112">
    <property type="entry name" value="Protein kinase-like (PK-like)"/>
    <property type="match status" value="1"/>
</dbReference>
<evidence type="ECO:0000313" key="11">
    <source>
        <dbReference type="Proteomes" id="UP001057375"/>
    </source>
</evidence>
<evidence type="ECO:0000259" key="9">
    <source>
        <dbReference type="PROSITE" id="PS50011"/>
    </source>
</evidence>
<evidence type="ECO:0000256" key="2">
    <source>
        <dbReference type="ARBA" id="ARBA00022741"/>
    </source>
</evidence>
<keyword evidence="2 6" id="KW-0547">Nucleotide-binding</keyword>
<feature type="transmembrane region" description="Helical" evidence="8">
    <location>
        <begin position="152"/>
        <end position="173"/>
    </location>
</feature>
<feature type="transmembrane region" description="Helical" evidence="8">
    <location>
        <begin position="440"/>
        <end position="461"/>
    </location>
</feature>
<dbReference type="InterPro" id="IPR017441">
    <property type="entry name" value="Protein_kinase_ATP_BS"/>
</dbReference>
<feature type="transmembrane region" description="Helical" evidence="8">
    <location>
        <begin position="365"/>
        <end position="388"/>
    </location>
</feature>
<evidence type="ECO:0000256" key="1">
    <source>
        <dbReference type="ARBA" id="ARBA00022679"/>
    </source>
</evidence>